<keyword evidence="3" id="KW-0472">Membrane</keyword>
<dbReference type="CDD" id="cd05827">
    <property type="entry name" value="Sortase_C"/>
    <property type="match status" value="1"/>
</dbReference>
<dbReference type="SUPFAM" id="SSF63817">
    <property type="entry name" value="Sortase"/>
    <property type="match status" value="1"/>
</dbReference>
<dbReference type="RefSeq" id="WP_239576077.1">
    <property type="nucleotide sequence ID" value="NZ_JAFBFD010000010.1"/>
</dbReference>
<dbReference type="Proteomes" id="UP001595969">
    <property type="component" value="Unassembled WGS sequence"/>
</dbReference>
<keyword evidence="2" id="KW-0175">Coiled coil</keyword>
<sequence length="410" mass="46990">MKSENPDKQYLKNERINLILKLLMAILFIAGAVVFSYPFVSDAVNNYYDQKSIARLQAENVQRNLEDLKRQKEELQKKNEQLLAEGKLNNIPGMGLVEDPFASAVGDAKNPGIEYYEENTVGAIYIPTINVSLPVFQETNNVLLEKGATILQGTSFPIGGENTHSVITGHSGLPEKKLFTDLEKLKKGDLFFIDIAGEKLAYQVEEFATVLPHELDLLTIREGEDLVTLLTCVPYMINTHRLLVTGQRVPFPKEEMEKEIKETQTYHKRRFELYMTLIPLFFGTIFYWMWRKFVYYQSIKHRYDFAFTWLKDGVPQVNQPFVLMDKKGKTPLKVKGMAQIATSDAQGNVRFTNIPGGIYQAVAQGEENLVVKGKVYFLKDALFKIIRPRRFLKVQKDKGKTFIINEVKKK</sequence>
<keyword evidence="5" id="KW-1185">Reference proteome</keyword>
<keyword evidence="3" id="KW-0812">Transmembrane</keyword>
<keyword evidence="3" id="KW-1133">Transmembrane helix</keyword>
<feature type="coiled-coil region" evidence="2">
    <location>
        <begin position="51"/>
        <end position="85"/>
    </location>
</feature>
<dbReference type="NCBIfam" id="NF033745">
    <property type="entry name" value="class_C_sortase"/>
    <property type="match status" value="1"/>
</dbReference>
<dbReference type="InterPro" id="IPR042002">
    <property type="entry name" value="Sortase_C"/>
</dbReference>
<dbReference type="InterPro" id="IPR005754">
    <property type="entry name" value="Sortase"/>
</dbReference>
<dbReference type="Gene3D" id="2.40.260.10">
    <property type="entry name" value="Sortase"/>
    <property type="match status" value="1"/>
</dbReference>
<feature type="transmembrane region" description="Helical" evidence="3">
    <location>
        <begin position="273"/>
        <end position="290"/>
    </location>
</feature>
<proteinExistence type="predicted"/>
<evidence type="ECO:0000256" key="3">
    <source>
        <dbReference type="SAM" id="Phobius"/>
    </source>
</evidence>
<keyword evidence="1" id="KW-0378">Hydrolase</keyword>
<evidence type="ECO:0000313" key="5">
    <source>
        <dbReference type="Proteomes" id="UP001595969"/>
    </source>
</evidence>
<evidence type="ECO:0000313" key="4">
    <source>
        <dbReference type="EMBL" id="MFC4718776.1"/>
    </source>
</evidence>
<protein>
    <submittedName>
        <fullName evidence="4">Class C sortase</fullName>
    </submittedName>
</protein>
<dbReference type="InterPro" id="IPR023365">
    <property type="entry name" value="Sortase_dom-sf"/>
</dbReference>
<accession>A0ABV9MS02</accession>
<feature type="transmembrane region" description="Helical" evidence="3">
    <location>
        <begin position="20"/>
        <end position="40"/>
    </location>
</feature>
<evidence type="ECO:0000256" key="1">
    <source>
        <dbReference type="ARBA" id="ARBA00022801"/>
    </source>
</evidence>
<dbReference type="Pfam" id="PF04203">
    <property type="entry name" value="Sortase"/>
    <property type="match status" value="1"/>
</dbReference>
<reference evidence="5" key="1">
    <citation type="journal article" date="2019" name="Int. J. Syst. Evol. Microbiol.">
        <title>The Global Catalogue of Microorganisms (GCM) 10K type strain sequencing project: providing services to taxonomists for standard genome sequencing and annotation.</title>
        <authorList>
            <consortium name="The Broad Institute Genomics Platform"/>
            <consortium name="The Broad Institute Genome Sequencing Center for Infectious Disease"/>
            <person name="Wu L."/>
            <person name="Ma J."/>
        </authorList>
    </citation>
    <scope>NUCLEOTIDE SEQUENCE [LARGE SCALE GENOMIC DNA]</scope>
    <source>
        <strain evidence="5">CGMCC 1.19032</strain>
    </source>
</reference>
<dbReference type="NCBIfam" id="TIGR01076">
    <property type="entry name" value="sortase_fam"/>
    <property type="match status" value="1"/>
</dbReference>
<organism evidence="4 5">
    <name type="scientific">Enterococcus lemanii</name>
    <dbReference type="NCBI Taxonomy" id="1159752"/>
    <lineage>
        <taxon>Bacteria</taxon>
        <taxon>Bacillati</taxon>
        <taxon>Bacillota</taxon>
        <taxon>Bacilli</taxon>
        <taxon>Lactobacillales</taxon>
        <taxon>Enterococcaceae</taxon>
        <taxon>Enterococcus</taxon>
    </lineage>
</organism>
<comment type="caution">
    <text evidence="4">The sequence shown here is derived from an EMBL/GenBank/DDBJ whole genome shotgun (WGS) entry which is preliminary data.</text>
</comment>
<gene>
    <name evidence="4" type="ORF">ACFO5I_03325</name>
</gene>
<dbReference type="EMBL" id="JBHSGS010000016">
    <property type="protein sequence ID" value="MFC4718776.1"/>
    <property type="molecule type" value="Genomic_DNA"/>
</dbReference>
<evidence type="ECO:0000256" key="2">
    <source>
        <dbReference type="SAM" id="Coils"/>
    </source>
</evidence>
<name>A0ABV9MS02_9ENTE</name>